<dbReference type="SUPFAM" id="SSF47384">
    <property type="entry name" value="Homodimeric domain of signal transducing histidine kinase"/>
    <property type="match status" value="1"/>
</dbReference>
<dbReference type="GO" id="GO:0000156">
    <property type="term" value="F:phosphorelay response regulator activity"/>
    <property type="evidence" value="ECO:0007669"/>
    <property type="project" value="TreeGrafter"/>
</dbReference>
<reference evidence="11" key="2">
    <citation type="journal article" date="2021" name="PeerJ">
        <title>Extensive microbial diversity within the chicken gut microbiome revealed by metagenomics and culture.</title>
        <authorList>
            <person name="Gilroy R."/>
            <person name="Ravi A."/>
            <person name="Getino M."/>
            <person name="Pursley I."/>
            <person name="Horton D.L."/>
            <person name="Alikhan N.F."/>
            <person name="Baker D."/>
            <person name="Gharbi K."/>
            <person name="Hall N."/>
            <person name="Watson M."/>
            <person name="Adriaenssens E.M."/>
            <person name="Foster-Nyarko E."/>
            <person name="Jarju S."/>
            <person name="Secka A."/>
            <person name="Antonio M."/>
            <person name="Oren A."/>
            <person name="Chaudhuri R.R."/>
            <person name="La Ragione R."/>
            <person name="Hildebrand F."/>
            <person name="Pallen M.J."/>
        </authorList>
    </citation>
    <scope>NUCLEOTIDE SEQUENCE</scope>
    <source>
        <strain evidence="11">ChiSjej4B22-8148</strain>
    </source>
</reference>
<dbReference type="Gene3D" id="3.30.565.10">
    <property type="entry name" value="Histidine kinase-like ATPase, C-terminal domain"/>
    <property type="match status" value="1"/>
</dbReference>
<evidence type="ECO:0000256" key="8">
    <source>
        <dbReference type="ARBA" id="ARBA00023012"/>
    </source>
</evidence>
<dbReference type="Pfam" id="PF00512">
    <property type="entry name" value="HisKA"/>
    <property type="match status" value="1"/>
</dbReference>
<dbReference type="Gene3D" id="1.10.287.130">
    <property type="match status" value="1"/>
</dbReference>
<comment type="subcellular location">
    <subcellularLocation>
        <location evidence="2">Membrane</location>
    </subcellularLocation>
</comment>
<dbReference type="GO" id="GO:0007234">
    <property type="term" value="P:osmosensory signaling via phosphorelay pathway"/>
    <property type="evidence" value="ECO:0007669"/>
    <property type="project" value="TreeGrafter"/>
</dbReference>
<keyword evidence="9" id="KW-0472">Membrane</keyword>
<dbReference type="AlphaFoldDB" id="A0A9D1AEC5"/>
<dbReference type="EMBL" id="DVGK01000150">
    <property type="protein sequence ID" value="HIR14815.1"/>
    <property type="molecule type" value="Genomic_DNA"/>
</dbReference>
<dbReference type="InterPro" id="IPR050351">
    <property type="entry name" value="BphY/WalK/GraS-like"/>
</dbReference>
<keyword evidence="6 11" id="KW-0418">Kinase</keyword>
<evidence type="ECO:0000256" key="1">
    <source>
        <dbReference type="ARBA" id="ARBA00000085"/>
    </source>
</evidence>
<feature type="transmembrane region" description="Helical" evidence="9">
    <location>
        <begin position="160"/>
        <end position="182"/>
    </location>
</feature>
<keyword evidence="9" id="KW-1133">Transmembrane helix</keyword>
<evidence type="ECO:0000256" key="4">
    <source>
        <dbReference type="ARBA" id="ARBA00022679"/>
    </source>
</evidence>
<keyword evidence="4" id="KW-0808">Transferase</keyword>
<evidence type="ECO:0000256" key="3">
    <source>
        <dbReference type="ARBA" id="ARBA00012438"/>
    </source>
</evidence>
<dbReference type="GO" id="GO:0005524">
    <property type="term" value="F:ATP binding"/>
    <property type="evidence" value="ECO:0007669"/>
    <property type="project" value="UniProtKB-KW"/>
</dbReference>
<accession>A0A9D1AEC5</accession>
<dbReference type="GO" id="GO:0000155">
    <property type="term" value="F:phosphorelay sensor kinase activity"/>
    <property type="evidence" value="ECO:0007669"/>
    <property type="project" value="InterPro"/>
</dbReference>
<comment type="caution">
    <text evidence="11">The sequence shown here is derived from an EMBL/GenBank/DDBJ whole genome shotgun (WGS) entry which is preliminary data.</text>
</comment>
<dbReference type="PANTHER" id="PTHR42878">
    <property type="entry name" value="TWO-COMPONENT HISTIDINE KINASE"/>
    <property type="match status" value="1"/>
</dbReference>
<dbReference type="InterPro" id="IPR003594">
    <property type="entry name" value="HATPase_dom"/>
</dbReference>
<evidence type="ECO:0000259" key="10">
    <source>
        <dbReference type="PROSITE" id="PS50109"/>
    </source>
</evidence>
<dbReference type="SMART" id="SM00387">
    <property type="entry name" value="HATPase_c"/>
    <property type="match status" value="1"/>
</dbReference>
<gene>
    <name evidence="11" type="ORF">IAB31_12950</name>
</gene>
<evidence type="ECO:0000256" key="9">
    <source>
        <dbReference type="SAM" id="Phobius"/>
    </source>
</evidence>
<dbReference type="SUPFAM" id="SSF55874">
    <property type="entry name" value="ATPase domain of HSP90 chaperone/DNA topoisomerase II/histidine kinase"/>
    <property type="match status" value="1"/>
</dbReference>
<name>A0A9D1AEC5_9FIRM</name>
<feature type="transmembrane region" description="Helical" evidence="9">
    <location>
        <begin position="12"/>
        <end position="35"/>
    </location>
</feature>
<evidence type="ECO:0000256" key="7">
    <source>
        <dbReference type="ARBA" id="ARBA00022840"/>
    </source>
</evidence>
<sequence length="461" mass="52354">MKSLFRIVRRYTLNAVLITLAILSFNVGTLIFISYNVGKENEKTGTLSEMLSAVSQGFEEQEGKYILSEAGYETLKEREYEWGMLLNPEGEIVWEWNLPEEFPRKYTLTDVAGFTRWYFKDYPVRVWGEDGNLLVIGMPKNSTVKLNLEYPYDSIRSLPALIKIFLALNLFLLLLVAFWLAFRFYRSLKPVAEGIDALAEREYTVVPERGVTKELAQKLNKASHILQIQEEKLQQRDDARTTWIAGVSHDIRTPLALILGISDELSADPGLNESQRRSAEHIKNQSLQIRQLIADLNLTSKLEYNAQPLRNSQYGPAALVREVVTEYYNSGLDETYSIQIHSGPKEEELRLEGDTALLKRALQNVIGNSIRHNPLGAEIDICLKTEKDMLIWDFIDSGNGIPGRVAKLVNQNRQEADIHIMGLRIVRQILTAHGGKLTFPMNGKGTYGVRFLLPLKGGYSF</sequence>
<feature type="domain" description="Histidine kinase" evidence="10">
    <location>
        <begin position="246"/>
        <end position="457"/>
    </location>
</feature>
<evidence type="ECO:0000256" key="6">
    <source>
        <dbReference type="ARBA" id="ARBA00022777"/>
    </source>
</evidence>
<dbReference type="Pfam" id="PF02518">
    <property type="entry name" value="HATPase_c"/>
    <property type="match status" value="1"/>
</dbReference>
<dbReference type="InterPro" id="IPR005467">
    <property type="entry name" value="His_kinase_dom"/>
</dbReference>
<keyword evidence="9" id="KW-0812">Transmembrane</keyword>
<reference evidence="11" key="1">
    <citation type="submission" date="2020-10" db="EMBL/GenBank/DDBJ databases">
        <authorList>
            <person name="Gilroy R."/>
        </authorList>
    </citation>
    <scope>NUCLEOTIDE SEQUENCE</scope>
    <source>
        <strain evidence="11">ChiSjej4B22-8148</strain>
    </source>
</reference>
<dbReference type="Proteomes" id="UP000886757">
    <property type="component" value="Unassembled WGS sequence"/>
</dbReference>
<dbReference type="CDD" id="cd00082">
    <property type="entry name" value="HisKA"/>
    <property type="match status" value="1"/>
</dbReference>
<keyword evidence="8" id="KW-0902">Two-component regulatory system</keyword>
<evidence type="ECO:0000313" key="12">
    <source>
        <dbReference type="Proteomes" id="UP000886757"/>
    </source>
</evidence>
<dbReference type="EC" id="2.7.13.3" evidence="3"/>
<comment type="catalytic activity">
    <reaction evidence="1">
        <text>ATP + protein L-histidine = ADP + protein N-phospho-L-histidine.</text>
        <dbReference type="EC" id="2.7.13.3"/>
    </reaction>
</comment>
<protein>
    <recommendedName>
        <fullName evidence="3">histidine kinase</fullName>
        <ecNumber evidence="3">2.7.13.3</ecNumber>
    </recommendedName>
</protein>
<dbReference type="PROSITE" id="PS50109">
    <property type="entry name" value="HIS_KIN"/>
    <property type="match status" value="1"/>
</dbReference>
<dbReference type="InterPro" id="IPR003661">
    <property type="entry name" value="HisK_dim/P_dom"/>
</dbReference>
<dbReference type="InterPro" id="IPR036097">
    <property type="entry name" value="HisK_dim/P_sf"/>
</dbReference>
<evidence type="ECO:0000256" key="2">
    <source>
        <dbReference type="ARBA" id="ARBA00004370"/>
    </source>
</evidence>
<dbReference type="SMART" id="SM00388">
    <property type="entry name" value="HisKA"/>
    <property type="match status" value="1"/>
</dbReference>
<dbReference type="InterPro" id="IPR036890">
    <property type="entry name" value="HATPase_C_sf"/>
</dbReference>
<proteinExistence type="predicted"/>
<evidence type="ECO:0000313" key="11">
    <source>
        <dbReference type="EMBL" id="HIR14815.1"/>
    </source>
</evidence>
<keyword evidence="5" id="KW-0547">Nucleotide-binding</keyword>
<dbReference type="GO" id="GO:0030295">
    <property type="term" value="F:protein kinase activator activity"/>
    <property type="evidence" value="ECO:0007669"/>
    <property type="project" value="TreeGrafter"/>
</dbReference>
<keyword evidence="7" id="KW-0067">ATP-binding</keyword>
<evidence type="ECO:0000256" key="5">
    <source>
        <dbReference type="ARBA" id="ARBA00022741"/>
    </source>
</evidence>
<dbReference type="PANTHER" id="PTHR42878:SF7">
    <property type="entry name" value="SENSOR HISTIDINE KINASE GLRK"/>
    <property type="match status" value="1"/>
</dbReference>
<organism evidence="11 12">
    <name type="scientific">Candidatus Choladousia intestinavium</name>
    <dbReference type="NCBI Taxonomy" id="2840727"/>
    <lineage>
        <taxon>Bacteria</taxon>
        <taxon>Bacillati</taxon>
        <taxon>Bacillota</taxon>
        <taxon>Clostridia</taxon>
        <taxon>Lachnospirales</taxon>
        <taxon>Lachnospiraceae</taxon>
        <taxon>Lachnospiraceae incertae sedis</taxon>
        <taxon>Candidatus Choladousia</taxon>
    </lineage>
</organism>